<evidence type="ECO:0000256" key="4">
    <source>
        <dbReference type="ARBA" id="ARBA00013081"/>
    </source>
</evidence>
<dbReference type="AlphaFoldDB" id="A0A914HNL5"/>
<dbReference type="GO" id="GO:0003925">
    <property type="term" value="F:G protein activity"/>
    <property type="evidence" value="ECO:0007669"/>
    <property type="project" value="UniProtKB-EC"/>
</dbReference>
<comment type="catalytic activity">
    <reaction evidence="13">
        <text>GTP + H2O = GDP + phosphate + H(+)</text>
        <dbReference type="Rhea" id="RHEA:19669"/>
        <dbReference type="ChEBI" id="CHEBI:15377"/>
        <dbReference type="ChEBI" id="CHEBI:15378"/>
        <dbReference type="ChEBI" id="CHEBI:37565"/>
        <dbReference type="ChEBI" id="CHEBI:43474"/>
        <dbReference type="ChEBI" id="CHEBI:58189"/>
        <dbReference type="EC" id="3.6.5.2"/>
    </reaction>
</comment>
<dbReference type="GO" id="GO:0004722">
    <property type="term" value="F:protein serine/threonine phosphatase activity"/>
    <property type="evidence" value="ECO:0007669"/>
    <property type="project" value="UniProtKB-EC"/>
</dbReference>
<dbReference type="CDD" id="cd07067">
    <property type="entry name" value="HP_PGM_like"/>
    <property type="match status" value="1"/>
</dbReference>
<keyword evidence="6" id="KW-0496">Mitochondrion</keyword>
<dbReference type="PROSITE" id="PS51420">
    <property type="entry name" value="RHO"/>
    <property type="match status" value="1"/>
</dbReference>
<evidence type="ECO:0000256" key="10">
    <source>
        <dbReference type="ARBA" id="ARBA00040722"/>
    </source>
</evidence>
<dbReference type="SMART" id="SM00175">
    <property type="entry name" value="RAB"/>
    <property type="match status" value="1"/>
</dbReference>
<dbReference type="SMART" id="SM00173">
    <property type="entry name" value="RAS"/>
    <property type="match status" value="1"/>
</dbReference>
<dbReference type="InterPro" id="IPR001806">
    <property type="entry name" value="Small_GTPase"/>
</dbReference>
<evidence type="ECO:0000256" key="5">
    <source>
        <dbReference type="ARBA" id="ARBA00022741"/>
    </source>
</evidence>
<evidence type="ECO:0000256" key="12">
    <source>
        <dbReference type="ARBA" id="ARBA00047761"/>
    </source>
</evidence>
<dbReference type="FunFam" id="3.40.50.300:FF:000182">
    <property type="entry name" value="ras-related protein Rap-1b"/>
    <property type="match status" value="1"/>
</dbReference>
<dbReference type="SMART" id="SM00176">
    <property type="entry name" value="RAN"/>
    <property type="match status" value="1"/>
</dbReference>
<dbReference type="PROSITE" id="PS51419">
    <property type="entry name" value="RAB"/>
    <property type="match status" value="1"/>
</dbReference>
<keyword evidence="8" id="KW-0342">GTP-binding</keyword>
<evidence type="ECO:0000256" key="9">
    <source>
        <dbReference type="ARBA" id="ARBA00039765"/>
    </source>
</evidence>
<accession>A0A914HNL5</accession>
<dbReference type="PROSITE" id="PS51421">
    <property type="entry name" value="RAS"/>
    <property type="match status" value="1"/>
</dbReference>
<evidence type="ECO:0000256" key="14">
    <source>
        <dbReference type="ARBA" id="ARBA00048336"/>
    </source>
</evidence>
<dbReference type="InterPro" id="IPR029033">
    <property type="entry name" value="His_PPase_superfam"/>
</dbReference>
<dbReference type="GO" id="GO:0005741">
    <property type="term" value="C:mitochondrial outer membrane"/>
    <property type="evidence" value="ECO:0007669"/>
    <property type="project" value="UniProtKB-SubCell"/>
</dbReference>
<dbReference type="PRINTS" id="PR00449">
    <property type="entry name" value="RASTRNSFRMNG"/>
</dbReference>
<sequence length="467" mass="53661">MSSNCWRLLFALQQAGKKNADSNSVALHPFGSGEVQRWDHNWDKRDPFSLIDVEAFRVADEEKQKEMLAKVTPTATRNIFLIRHGQYELDSKKRELTSLGREQADILGKRLAGFEIGKGHKFNKCVVSTLQRADETAQIALKHLPHVAEIRKNTDLLVEGAPCEPEPPSSSWRPQYYSYTDGARIEAAFRKFIHRAKPKQKEDSFELFFFHANVIRYFVCRALQFPPEGWLRLSLVNSSITWIRIQPDGRLMKQITRSARRSDATAQCSDFIHPIHSLSRMREYKIVVLGSGGVGKSALTVQFVQGIFVEKYDPTIEDSYRKQLEVDGQQCMLEILDTAGTEQFTAMRDLYMKNGQGFVLVYSITAQSTFNDLMDLRDQILRVKDTDDVPMILVGNKYDLEDERVVGKEQGMNLARQFNSAFLETSAKQKINVHEVFYDLVRQINRRYPDSGRRPSSKKNCWRCSML</sequence>
<dbReference type="GO" id="GO:0090141">
    <property type="term" value="P:positive regulation of mitochondrial fission"/>
    <property type="evidence" value="ECO:0007669"/>
    <property type="project" value="TreeGrafter"/>
</dbReference>
<evidence type="ECO:0000313" key="16">
    <source>
        <dbReference type="WBParaSite" id="Gr19_v10_g318.t2"/>
    </source>
</evidence>
<proteinExistence type="inferred from homology"/>
<keyword evidence="6" id="KW-1000">Mitochondrion outer membrane</keyword>
<dbReference type="EC" id="3.6.5.2" evidence="3"/>
<evidence type="ECO:0000256" key="7">
    <source>
        <dbReference type="ARBA" id="ARBA00022801"/>
    </source>
</evidence>
<dbReference type="InterPro" id="IPR051021">
    <property type="entry name" value="Mito_Ser/Thr_phosphatase"/>
</dbReference>
<dbReference type="InterPro" id="IPR005225">
    <property type="entry name" value="Small_GTP-bd"/>
</dbReference>
<dbReference type="SUPFAM" id="SSF53254">
    <property type="entry name" value="Phosphoglycerate mutase-like"/>
    <property type="match status" value="1"/>
</dbReference>
<keyword evidence="15" id="KW-1185">Reference proteome</keyword>
<keyword evidence="6" id="KW-0472">Membrane</keyword>
<dbReference type="InterPro" id="IPR027417">
    <property type="entry name" value="P-loop_NTPase"/>
</dbReference>
<dbReference type="CDD" id="cd04175">
    <property type="entry name" value="Rap1"/>
    <property type="match status" value="1"/>
</dbReference>
<keyword evidence="7" id="KW-0378">Hydrolase</keyword>
<evidence type="ECO:0000256" key="2">
    <source>
        <dbReference type="ARBA" id="ARBA00006717"/>
    </source>
</evidence>
<organism evidence="15 16">
    <name type="scientific">Globodera rostochiensis</name>
    <name type="common">Golden nematode worm</name>
    <name type="synonym">Heterodera rostochiensis</name>
    <dbReference type="NCBI Taxonomy" id="31243"/>
    <lineage>
        <taxon>Eukaryota</taxon>
        <taxon>Metazoa</taxon>
        <taxon>Ecdysozoa</taxon>
        <taxon>Nematoda</taxon>
        <taxon>Chromadorea</taxon>
        <taxon>Rhabditida</taxon>
        <taxon>Tylenchina</taxon>
        <taxon>Tylenchomorpha</taxon>
        <taxon>Tylenchoidea</taxon>
        <taxon>Heteroderidae</taxon>
        <taxon>Heteroderinae</taxon>
        <taxon>Globodera</taxon>
    </lineage>
</organism>
<dbReference type="GO" id="GO:0032486">
    <property type="term" value="P:Rap protein signal transduction"/>
    <property type="evidence" value="ECO:0007669"/>
    <property type="project" value="InterPro"/>
</dbReference>
<evidence type="ECO:0000256" key="6">
    <source>
        <dbReference type="ARBA" id="ARBA00022787"/>
    </source>
</evidence>
<evidence type="ECO:0000256" key="11">
    <source>
        <dbReference type="ARBA" id="ARBA00042520"/>
    </source>
</evidence>
<dbReference type="SUPFAM" id="SSF52540">
    <property type="entry name" value="P-loop containing nucleoside triphosphate hydrolases"/>
    <property type="match status" value="1"/>
</dbReference>
<dbReference type="SMART" id="SM00855">
    <property type="entry name" value="PGAM"/>
    <property type="match status" value="1"/>
</dbReference>
<comment type="catalytic activity">
    <reaction evidence="12">
        <text>O-phospho-L-seryl-[protein] + H2O = L-seryl-[protein] + phosphate</text>
        <dbReference type="Rhea" id="RHEA:20629"/>
        <dbReference type="Rhea" id="RHEA-COMP:9863"/>
        <dbReference type="Rhea" id="RHEA-COMP:11604"/>
        <dbReference type="ChEBI" id="CHEBI:15377"/>
        <dbReference type="ChEBI" id="CHEBI:29999"/>
        <dbReference type="ChEBI" id="CHEBI:43474"/>
        <dbReference type="ChEBI" id="CHEBI:83421"/>
        <dbReference type="EC" id="3.1.3.16"/>
    </reaction>
</comment>
<dbReference type="EC" id="3.1.3.16" evidence="4"/>
<protein>
    <recommendedName>
        <fullName evidence="9">Serine/threonine-protein phosphatase PGAM5, mitochondrial</fullName>
        <ecNumber evidence="4">3.1.3.16</ecNumber>
        <ecNumber evidence="3">3.6.5.2</ecNumber>
    </recommendedName>
    <alternativeName>
        <fullName evidence="11">Phosphoglycerate mutase family member 5 homolog</fullName>
    </alternativeName>
    <alternativeName>
        <fullName evidence="10">Serine/threonine-protein phosphatase Pgam5, mitochondrial</fullName>
    </alternativeName>
</protein>
<dbReference type="InterPro" id="IPR038851">
    <property type="entry name" value="Rap1"/>
</dbReference>
<dbReference type="PANTHER" id="PTHR20935">
    <property type="entry name" value="PHOSPHOGLYCERATE MUTASE-RELATED"/>
    <property type="match status" value="1"/>
</dbReference>
<keyword evidence="5" id="KW-0547">Nucleotide-binding</keyword>
<evidence type="ECO:0000313" key="15">
    <source>
        <dbReference type="Proteomes" id="UP000887572"/>
    </source>
</evidence>
<dbReference type="Proteomes" id="UP000887572">
    <property type="component" value="Unplaced"/>
</dbReference>
<dbReference type="PANTHER" id="PTHR20935:SF0">
    <property type="entry name" value="SERINE_THREONINE-PROTEIN PHOSPHATASE PGAM5, MITOCHONDRIAL"/>
    <property type="match status" value="1"/>
</dbReference>
<evidence type="ECO:0000256" key="8">
    <source>
        <dbReference type="ARBA" id="ARBA00023134"/>
    </source>
</evidence>
<dbReference type="SMART" id="SM00174">
    <property type="entry name" value="RHO"/>
    <property type="match status" value="1"/>
</dbReference>
<dbReference type="GO" id="GO:0008544">
    <property type="term" value="P:epidermis development"/>
    <property type="evidence" value="ECO:0007669"/>
    <property type="project" value="UniProtKB-ARBA"/>
</dbReference>
<dbReference type="Pfam" id="PF00300">
    <property type="entry name" value="His_Phos_1"/>
    <property type="match status" value="2"/>
</dbReference>
<dbReference type="NCBIfam" id="TIGR00231">
    <property type="entry name" value="small_GTP"/>
    <property type="match status" value="1"/>
</dbReference>
<evidence type="ECO:0000256" key="13">
    <source>
        <dbReference type="ARBA" id="ARBA00048098"/>
    </source>
</evidence>
<dbReference type="GO" id="GO:0005525">
    <property type="term" value="F:GTP binding"/>
    <property type="evidence" value="ECO:0007669"/>
    <property type="project" value="UniProtKB-KW"/>
</dbReference>
<comment type="similarity">
    <text evidence="2">Belongs to the phosphoglycerate mutase family. BPG-dependent PGAM subfamily.</text>
</comment>
<dbReference type="Gene3D" id="3.40.50.1240">
    <property type="entry name" value="Phosphoglycerate mutase-like"/>
    <property type="match status" value="1"/>
</dbReference>
<dbReference type="Pfam" id="PF00071">
    <property type="entry name" value="Ras"/>
    <property type="match status" value="1"/>
</dbReference>
<comment type="subcellular location">
    <subcellularLocation>
        <location evidence="1">Mitochondrion outer membrane</location>
    </subcellularLocation>
</comment>
<reference evidence="16" key="1">
    <citation type="submission" date="2022-11" db="UniProtKB">
        <authorList>
            <consortium name="WormBaseParasite"/>
        </authorList>
    </citation>
    <scope>IDENTIFICATION</scope>
</reference>
<evidence type="ECO:0000256" key="1">
    <source>
        <dbReference type="ARBA" id="ARBA00004294"/>
    </source>
</evidence>
<comment type="catalytic activity">
    <reaction evidence="14">
        <text>O-phospho-L-threonyl-[protein] + H2O = L-threonyl-[protein] + phosphate</text>
        <dbReference type="Rhea" id="RHEA:47004"/>
        <dbReference type="Rhea" id="RHEA-COMP:11060"/>
        <dbReference type="Rhea" id="RHEA-COMP:11605"/>
        <dbReference type="ChEBI" id="CHEBI:15377"/>
        <dbReference type="ChEBI" id="CHEBI:30013"/>
        <dbReference type="ChEBI" id="CHEBI:43474"/>
        <dbReference type="ChEBI" id="CHEBI:61977"/>
        <dbReference type="EC" id="3.1.3.16"/>
    </reaction>
</comment>
<evidence type="ECO:0000256" key="3">
    <source>
        <dbReference type="ARBA" id="ARBA00011984"/>
    </source>
</evidence>
<dbReference type="InterPro" id="IPR013078">
    <property type="entry name" value="His_Pase_superF_clade-1"/>
</dbReference>
<name>A0A914HNL5_GLORO</name>
<dbReference type="WBParaSite" id="Gr19_v10_g318.t2">
    <property type="protein sequence ID" value="Gr19_v10_g318.t2"/>
    <property type="gene ID" value="Gr19_v10_g318"/>
</dbReference>
<dbReference type="Gene3D" id="3.40.50.300">
    <property type="entry name" value="P-loop containing nucleotide triphosphate hydrolases"/>
    <property type="match status" value="1"/>
</dbReference>